<dbReference type="InterPro" id="IPR046623">
    <property type="entry name" value="DUF6536"/>
</dbReference>
<accession>A0A9N9VMK7</accession>
<feature type="transmembrane region" description="Helical" evidence="1">
    <location>
        <begin position="562"/>
        <end position="581"/>
    </location>
</feature>
<dbReference type="OrthoDB" id="5429634at2759"/>
<sequence>MSQSSSEERLTMYMNNLQPSPEEGVPLIEPSSIPLNIRITQHRKPQTKFNTKSDGSGIIRSIQPTLNDMSSHDCEEQLQEYKSAKISSKTDNCRHKSGPQGPGRLTGWRAGLSIAAGLTLLILIGNITILGVFSLPTYRRDYSSATAPIRTGECDDIKNLNFGIHLLINIASTLLLGASNYCMQTVGAPTRHDIDMAHASGRWLQIGVPSLRNLRLIGRKRIFIWLCLAATSIPLHLVYNSVFFMSTSYNKYRIYFADATFATGAPYDEDSFNITHEMTGEQNWYYWICSQKSSIEKDEERRDIICNKDAWGKQMSNGTWEVAGVKVKYCLSELKPSQCHLHIAASLVVVVIAFNLTKLIIVTLILFGNCLDWDPLVTIGDASASFIKRPDPNTRGMCLSATEEIMECWGSKRPMPQEYRLHSNRWASAVSRGRWIFAICLIAATLSILICLLAWAICSLSRSTLGADDFKSVWSLGVGKISPYTLISTWDVPSAGDAAVVCLVLLTNLPQAVFSFLYLLLNGIMTTMVATREWTNYADAIPKALRVSFPKRGQRSTFFLQLPYRYSLPLIISSVLMHWLISQSFFMVQMIEIRTWESQEDQEDIEVTDITTTAGYSPMAMFLAGVVLLIVISTIARLGGFRFKGGMPLTGSCSVGIAAACHTFEKTSSRRPVTWGVVVPANRTPDGVGHCSFSNKRVDLPDQGSLYA</sequence>
<protein>
    <recommendedName>
        <fullName evidence="2">DUF6536 domain-containing protein</fullName>
    </recommendedName>
</protein>
<proteinExistence type="predicted"/>
<keyword evidence="1" id="KW-1133">Transmembrane helix</keyword>
<feature type="transmembrane region" description="Helical" evidence="1">
    <location>
        <begin position="498"/>
        <end position="521"/>
    </location>
</feature>
<evidence type="ECO:0000259" key="2">
    <source>
        <dbReference type="Pfam" id="PF20163"/>
    </source>
</evidence>
<organism evidence="3 4">
    <name type="scientific">Clonostachys rhizophaga</name>
    <dbReference type="NCBI Taxonomy" id="160324"/>
    <lineage>
        <taxon>Eukaryota</taxon>
        <taxon>Fungi</taxon>
        <taxon>Dikarya</taxon>
        <taxon>Ascomycota</taxon>
        <taxon>Pezizomycotina</taxon>
        <taxon>Sordariomycetes</taxon>
        <taxon>Hypocreomycetidae</taxon>
        <taxon>Hypocreales</taxon>
        <taxon>Bionectriaceae</taxon>
        <taxon>Clonostachys</taxon>
    </lineage>
</organism>
<evidence type="ECO:0000256" key="1">
    <source>
        <dbReference type="SAM" id="Phobius"/>
    </source>
</evidence>
<evidence type="ECO:0000313" key="3">
    <source>
        <dbReference type="EMBL" id="CAH0026570.1"/>
    </source>
</evidence>
<name>A0A9N9VMK7_9HYPO</name>
<feature type="transmembrane region" description="Helical" evidence="1">
    <location>
        <begin position="341"/>
        <end position="367"/>
    </location>
</feature>
<feature type="transmembrane region" description="Helical" evidence="1">
    <location>
        <begin position="435"/>
        <end position="457"/>
    </location>
</feature>
<dbReference type="PANTHER" id="PTHR35395:SF1">
    <property type="entry name" value="DUF6536 DOMAIN-CONTAINING PROTEIN"/>
    <property type="match status" value="1"/>
</dbReference>
<comment type="caution">
    <text evidence="3">The sequence shown here is derived from an EMBL/GenBank/DDBJ whole genome shotgun (WGS) entry which is preliminary data.</text>
</comment>
<evidence type="ECO:0000313" key="4">
    <source>
        <dbReference type="Proteomes" id="UP000696573"/>
    </source>
</evidence>
<feature type="transmembrane region" description="Helical" evidence="1">
    <location>
        <begin position="222"/>
        <end position="239"/>
    </location>
</feature>
<dbReference type="PANTHER" id="PTHR35395">
    <property type="entry name" value="DUF6536 DOMAIN-CONTAINING PROTEIN"/>
    <property type="match status" value="1"/>
</dbReference>
<keyword evidence="1" id="KW-0472">Membrane</keyword>
<feature type="transmembrane region" description="Helical" evidence="1">
    <location>
        <begin position="619"/>
        <end position="639"/>
    </location>
</feature>
<dbReference type="Pfam" id="PF20163">
    <property type="entry name" value="DUF6536"/>
    <property type="match status" value="1"/>
</dbReference>
<keyword evidence="4" id="KW-1185">Reference proteome</keyword>
<dbReference type="Proteomes" id="UP000696573">
    <property type="component" value="Unassembled WGS sequence"/>
</dbReference>
<dbReference type="EMBL" id="CABFNQ020000725">
    <property type="protein sequence ID" value="CAH0026570.1"/>
    <property type="molecule type" value="Genomic_DNA"/>
</dbReference>
<dbReference type="AlphaFoldDB" id="A0A9N9VMK7"/>
<feature type="domain" description="DUF6536" evidence="2">
    <location>
        <begin position="108"/>
        <end position="262"/>
    </location>
</feature>
<reference evidence="3" key="1">
    <citation type="submission" date="2021-10" db="EMBL/GenBank/DDBJ databases">
        <authorList>
            <person name="Piombo E."/>
        </authorList>
    </citation>
    <scope>NUCLEOTIDE SEQUENCE</scope>
</reference>
<gene>
    <name evidence="3" type="ORF">CRHIZ90672A_00002670</name>
</gene>
<feature type="transmembrane region" description="Helical" evidence="1">
    <location>
        <begin position="110"/>
        <end position="133"/>
    </location>
</feature>
<keyword evidence="1" id="KW-0812">Transmembrane</keyword>